<keyword evidence="2" id="KW-0813">Transport</keyword>
<evidence type="ECO:0000256" key="5">
    <source>
        <dbReference type="ARBA" id="ARBA00022826"/>
    </source>
</evidence>
<dbReference type="InterPro" id="IPR020428">
    <property type="entry name" value="PFA-DSPs"/>
</dbReference>
<evidence type="ECO:0000259" key="17">
    <source>
        <dbReference type="Pfam" id="PF22614"/>
    </source>
</evidence>
<feature type="compositionally biased region" description="Basic and acidic residues" evidence="12">
    <location>
        <begin position="1029"/>
        <end position="1040"/>
    </location>
</feature>
<feature type="domain" description="Calcium-activated potassium channel BK alpha subunit" evidence="15">
    <location>
        <begin position="582"/>
        <end position="671"/>
    </location>
</feature>
<dbReference type="Gene3D" id="3.90.190.10">
    <property type="entry name" value="Protein tyrosine phosphatase superfamily"/>
    <property type="match status" value="1"/>
</dbReference>
<comment type="catalytic activity">
    <reaction evidence="11">
        <text>K(+)(in) = K(+)(out)</text>
        <dbReference type="Rhea" id="RHEA:29463"/>
        <dbReference type="ChEBI" id="CHEBI:29103"/>
    </reaction>
</comment>
<evidence type="ECO:0000256" key="9">
    <source>
        <dbReference type="ARBA" id="ARBA00023136"/>
    </source>
</evidence>
<evidence type="ECO:0000256" key="10">
    <source>
        <dbReference type="ARBA" id="ARBA00023303"/>
    </source>
</evidence>
<dbReference type="SUPFAM" id="SSF81324">
    <property type="entry name" value="Voltage-gated potassium channels"/>
    <property type="match status" value="1"/>
</dbReference>
<dbReference type="Gene3D" id="1.20.120.350">
    <property type="entry name" value="Voltage-gated potassium channels. Chain C"/>
    <property type="match status" value="1"/>
</dbReference>
<protein>
    <submittedName>
        <fullName evidence="18">Uncharacterized protein</fullName>
    </submittedName>
</protein>
<keyword evidence="7 13" id="KW-1133">Transmembrane helix</keyword>
<keyword evidence="14" id="KW-0732">Signal</keyword>
<feature type="compositionally biased region" description="Basic and acidic residues" evidence="12">
    <location>
        <begin position="1106"/>
        <end position="1119"/>
    </location>
</feature>
<dbReference type="Gene3D" id="3.40.50.720">
    <property type="entry name" value="NAD(P)-binding Rossmann-like Domain"/>
    <property type="match status" value="2"/>
</dbReference>
<evidence type="ECO:0000256" key="2">
    <source>
        <dbReference type="ARBA" id="ARBA00022448"/>
    </source>
</evidence>
<dbReference type="Pfam" id="PF03493">
    <property type="entry name" value="BK_channel_a"/>
    <property type="match status" value="1"/>
</dbReference>
<evidence type="ECO:0000313" key="19">
    <source>
        <dbReference type="Proteomes" id="UP001527925"/>
    </source>
</evidence>
<dbReference type="InterPro" id="IPR047871">
    <property type="entry name" value="K_chnl_Slo-like"/>
</dbReference>
<evidence type="ECO:0000313" key="18">
    <source>
        <dbReference type="EMBL" id="KAL2911874.1"/>
    </source>
</evidence>
<feature type="compositionally biased region" description="Low complexity" evidence="12">
    <location>
        <begin position="1306"/>
        <end position="1324"/>
    </location>
</feature>
<dbReference type="Pfam" id="PF07885">
    <property type="entry name" value="Ion_trans_2"/>
    <property type="match status" value="1"/>
</dbReference>
<evidence type="ECO:0000256" key="3">
    <source>
        <dbReference type="ARBA" id="ARBA00022538"/>
    </source>
</evidence>
<dbReference type="PANTHER" id="PTHR10027">
    <property type="entry name" value="CALCIUM-ACTIVATED POTASSIUM CHANNEL ALPHA CHAIN"/>
    <property type="match status" value="1"/>
</dbReference>
<evidence type="ECO:0000256" key="12">
    <source>
        <dbReference type="SAM" id="MobiDB-lite"/>
    </source>
</evidence>
<keyword evidence="9 13" id="KW-0472">Membrane</keyword>
<dbReference type="InterPro" id="IPR003929">
    <property type="entry name" value="K_chnl_BK_asu"/>
</dbReference>
<keyword evidence="6" id="KW-0630">Potassium</keyword>
<evidence type="ECO:0000256" key="13">
    <source>
        <dbReference type="SAM" id="Phobius"/>
    </source>
</evidence>
<evidence type="ECO:0000256" key="6">
    <source>
        <dbReference type="ARBA" id="ARBA00022958"/>
    </source>
</evidence>
<keyword evidence="3" id="KW-0633">Potassium transport</keyword>
<evidence type="ECO:0000256" key="14">
    <source>
        <dbReference type="SAM" id="SignalP"/>
    </source>
</evidence>
<feature type="region of interest" description="Disordered" evidence="12">
    <location>
        <begin position="24"/>
        <end position="46"/>
    </location>
</feature>
<dbReference type="InterPro" id="IPR003148">
    <property type="entry name" value="RCK_N"/>
</dbReference>
<evidence type="ECO:0000259" key="15">
    <source>
        <dbReference type="Pfam" id="PF03493"/>
    </source>
</evidence>
<feature type="transmembrane region" description="Helical" evidence="13">
    <location>
        <begin position="206"/>
        <end position="225"/>
    </location>
</feature>
<feature type="transmembrane region" description="Helical" evidence="13">
    <location>
        <begin position="391"/>
        <end position="409"/>
    </location>
</feature>
<feature type="region of interest" description="Disordered" evidence="12">
    <location>
        <begin position="1284"/>
        <end position="1327"/>
    </location>
</feature>
<dbReference type="EMBL" id="JADGIZ020000085">
    <property type="protein sequence ID" value="KAL2911874.1"/>
    <property type="molecule type" value="Genomic_DNA"/>
</dbReference>
<keyword evidence="4 13" id="KW-0812">Transmembrane</keyword>
<dbReference type="Gene3D" id="1.10.287.70">
    <property type="match status" value="1"/>
</dbReference>
<keyword evidence="19" id="KW-1185">Reference proteome</keyword>
<feature type="domain" description="RCK N-terminal" evidence="17">
    <location>
        <begin position="435"/>
        <end position="530"/>
    </location>
</feature>
<evidence type="ECO:0000256" key="1">
    <source>
        <dbReference type="ARBA" id="ARBA00004141"/>
    </source>
</evidence>
<evidence type="ECO:0000256" key="11">
    <source>
        <dbReference type="ARBA" id="ARBA00034430"/>
    </source>
</evidence>
<feature type="transmembrane region" description="Helical" evidence="13">
    <location>
        <begin position="369"/>
        <end position="386"/>
    </location>
</feature>
<accession>A0ABR4MX72</accession>
<comment type="subcellular location">
    <subcellularLocation>
        <location evidence="1">Membrane</location>
        <topology evidence="1">Multi-pass membrane protein</topology>
    </subcellularLocation>
</comment>
<evidence type="ECO:0000256" key="7">
    <source>
        <dbReference type="ARBA" id="ARBA00022989"/>
    </source>
</evidence>
<dbReference type="SUPFAM" id="SSF52799">
    <property type="entry name" value="(Phosphotyrosine protein) phosphatases II"/>
    <property type="match status" value="1"/>
</dbReference>
<feature type="region of interest" description="Disordered" evidence="12">
    <location>
        <begin position="1015"/>
        <end position="1053"/>
    </location>
</feature>
<comment type="caution">
    <text evidence="18">The sequence shown here is derived from an EMBL/GenBank/DDBJ whole genome shotgun (WGS) entry which is preliminary data.</text>
</comment>
<feature type="transmembrane region" description="Helical" evidence="13">
    <location>
        <begin position="245"/>
        <end position="262"/>
    </location>
</feature>
<reference evidence="18 19" key="1">
    <citation type="submission" date="2023-09" db="EMBL/GenBank/DDBJ databases">
        <title>Pangenome analysis of Batrachochytrium dendrobatidis and related Chytrids.</title>
        <authorList>
            <person name="Yacoub M.N."/>
            <person name="Stajich J.E."/>
            <person name="James T.Y."/>
        </authorList>
    </citation>
    <scope>NUCLEOTIDE SEQUENCE [LARGE SCALE GENOMIC DNA]</scope>
    <source>
        <strain evidence="18 19">JEL0888</strain>
    </source>
</reference>
<feature type="compositionally biased region" description="Basic and acidic residues" evidence="12">
    <location>
        <begin position="1293"/>
        <end position="1304"/>
    </location>
</feature>
<evidence type="ECO:0000259" key="16">
    <source>
        <dbReference type="Pfam" id="PF07885"/>
    </source>
</evidence>
<feature type="region of interest" description="Disordered" evidence="12">
    <location>
        <begin position="822"/>
        <end position="841"/>
    </location>
</feature>
<gene>
    <name evidence="18" type="ORF">HK105_208657</name>
</gene>
<dbReference type="Pfam" id="PF22614">
    <property type="entry name" value="Slo-like_RCK"/>
    <property type="match status" value="2"/>
</dbReference>
<keyword evidence="5" id="KW-0631">Potassium channel</keyword>
<feature type="chain" id="PRO_5046741690" evidence="14">
    <location>
        <begin position="20"/>
        <end position="1501"/>
    </location>
</feature>
<feature type="domain" description="RCK N-terminal" evidence="17">
    <location>
        <begin position="853"/>
        <end position="945"/>
    </location>
</feature>
<feature type="transmembrane region" description="Helical" evidence="13">
    <location>
        <begin position="57"/>
        <end position="78"/>
    </location>
</feature>
<proteinExistence type="predicted"/>
<dbReference type="PRINTS" id="PR01911">
    <property type="entry name" value="PFDSPHPHTASE"/>
</dbReference>
<feature type="transmembrane region" description="Helical" evidence="13">
    <location>
        <begin position="332"/>
        <end position="349"/>
    </location>
</feature>
<dbReference type="Pfam" id="PF03162">
    <property type="entry name" value="Y_phosphatase2"/>
    <property type="match status" value="2"/>
</dbReference>
<organism evidence="18 19">
    <name type="scientific">Polyrhizophydium stewartii</name>
    <dbReference type="NCBI Taxonomy" id="2732419"/>
    <lineage>
        <taxon>Eukaryota</taxon>
        <taxon>Fungi</taxon>
        <taxon>Fungi incertae sedis</taxon>
        <taxon>Chytridiomycota</taxon>
        <taxon>Chytridiomycota incertae sedis</taxon>
        <taxon>Chytridiomycetes</taxon>
        <taxon>Rhizophydiales</taxon>
        <taxon>Rhizophydiales incertae sedis</taxon>
        <taxon>Polyrhizophydium</taxon>
    </lineage>
</organism>
<dbReference type="Proteomes" id="UP001527925">
    <property type="component" value="Unassembled WGS sequence"/>
</dbReference>
<dbReference type="InterPro" id="IPR013099">
    <property type="entry name" value="K_chnl_dom"/>
</dbReference>
<keyword evidence="8" id="KW-0406">Ion transport</keyword>
<dbReference type="InterPro" id="IPR027359">
    <property type="entry name" value="Volt_channel_dom_sf"/>
</dbReference>
<name>A0ABR4MX72_9FUNG</name>
<feature type="transmembrane region" description="Helical" evidence="13">
    <location>
        <begin position="269"/>
        <end position="290"/>
    </location>
</feature>
<feature type="region of interest" description="Disordered" evidence="12">
    <location>
        <begin position="1097"/>
        <end position="1119"/>
    </location>
</feature>
<sequence length="1501" mass="168190">MSSILASLAAATASAAASAATPSETLSVADPSPTTDPAADPSGDQGNVFTDAEFTTAVWALITPFIVIPAAIIAVRLVKYAWKIYQAKKYGYDNDLFEDPLAELGLKIRRGYENTTEIRKIRKEQRMLKAAMQQRAKMNEMAILEPDAQSRDPQAGADKVIKAFPPLQAARQYIDTIRRQTRRTWADKLSPDAVRRWISVSRYARAWMVFQVFCTILAIINYVMLTYLVHYSERNERKLIKNLDLFYAAIFLLDYALSFYTAEDRLRFYIHYLSLIDLLSIVSPFVFVLITSDTKFVWFVGLIRIFRATRILRTYRILAFSQSEETRELTAFVLNFANFIFFSASVINATESLVVTWNKPASLLNWHDSLYYIMVTFSTIGFGDLTPSSTISRVIVMFLIILVIVYVPYQTGKILELYNSLSRYQRASHQPSSSHPHVILSGSITASGLIDFCREYFIADLVGSIVILHTEEPDIEIRRLLNHPFYRNRLIYLRGSPISIPDLRRAAAQYSTALFLLNATSNGQLEEVADLDEGQELKKARGMDAQVLMQALVAKNGFPGLPIFAQVQDVRSKDLSTHCGCDRILCIDEIKMSLMATNCVVPGIQTLILNLIHSYKELENSMLSDFWMQEYQCGVANQVYTFKVPGGIVGMRFYDAVREIYASFGAIVFGLITSNAGFNRNPVRLHIDRDYRIKGDDVAFCISDGGDETILRICLYFKDAYRKTDLDRRDLEKEMADVIGTAERDGQSTPITALSLADVTASSDFEELAVERPPLGTIPEGISGHIILCGHMTARAVRQFVTSVCEADGSAALGIGDNLEQAGLHQPATSPNAGSARKNDPHLASAVKPLPRVPVVCIAETLPEVSDAGIWSEILSHGNVHVLQGTPIKKTSLILAGVTRCLRIVVFANTDACEDSASSSGSIPDSQALFIVKMLQREWPHVQFLVELVDGSNVKYFSARNLEWDTNNLRMQSILNNYALSLGDRLELYRKVRAENAEQSSIWFQLVQLVIGPDGQDGKRATTSSQAIKRSDSRNPEQRRHERRFTRSAAVKQAERQGDYDVLKSFADDYDAGTAGPDDHGRMHNKRQQLHGDDAIADAEDDSDSSNDKENAEEPEKAEVTITEAYLQRLLEEAELNESGLSPYPVYHFDRHFAAGMVATSSFMYSLLCQSYFRPYIVDIVRSLIGSVVHLPVSNSCVGKPYIQLVNRCLDAGFIPIGLYRRGARLPGSPGSRTQAQSPSSQIFDVDSMPYVYTNCRAGDIVQEFDLAPGSVVTHAVSIAATHTVRQQGHGSSPDEPHDDKKPDSQNQNYPPAQQQQQQQTYPPQAMPEQVADDMELLPCENFNMVTTGIYRSAFPKKKNFAFLKKLGLKSILTLILEDYPEQNKRFLEENNIRLFQFGVAGNKEPFVDIPEDTMCAALSVLFGCLVGCLRKMLHWSMTSIFDEYRRFSHPKSRSMDQQFIELFDHRNVMVEVDHVPDWPEIMEDSIIIPDPANPTIGHFQ</sequence>
<dbReference type="PANTHER" id="PTHR10027:SF10">
    <property type="entry name" value="SLOWPOKE 2, ISOFORM D"/>
    <property type="match status" value="1"/>
</dbReference>
<evidence type="ECO:0000256" key="4">
    <source>
        <dbReference type="ARBA" id="ARBA00022692"/>
    </source>
</evidence>
<feature type="domain" description="Potassium channel" evidence="16">
    <location>
        <begin position="350"/>
        <end position="416"/>
    </location>
</feature>
<evidence type="ECO:0000256" key="8">
    <source>
        <dbReference type="ARBA" id="ARBA00023065"/>
    </source>
</evidence>
<dbReference type="InterPro" id="IPR029021">
    <property type="entry name" value="Prot-tyrosine_phosphatase-like"/>
</dbReference>
<dbReference type="InterPro" id="IPR004861">
    <property type="entry name" value="Siw14-like"/>
</dbReference>
<feature type="compositionally biased region" description="Low complexity" evidence="12">
    <location>
        <begin position="24"/>
        <end position="42"/>
    </location>
</feature>
<keyword evidence="10" id="KW-0407">Ion channel</keyword>
<feature type="transmembrane region" description="Helical" evidence="13">
    <location>
        <begin position="296"/>
        <end position="312"/>
    </location>
</feature>
<feature type="signal peptide" evidence="14">
    <location>
        <begin position="1"/>
        <end position="19"/>
    </location>
</feature>